<keyword evidence="4" id="KW-1185">Reference proteome</keyword>
<dbReference type="Pfam" id="PF17152">
    <property type="entry name" value="CHASE8"/>
    <property type="match status" value="1"/>
</dbReference>
<feature type="non-terminal residue" evidence="3">
    <location>
        <position position="114"/>
    </location>
</feature>
<feature type="domain" description="Periplasmic sensor" evidence="2">
    <location>
        <begin position="45"/>
        <end position="112"/>
    </location>
</feature>
<sequence>MTRARQVPAAGPLDLRVARSNLLVAGAALGVAAVLLVLFQFVVLRAALLGDLQVQARIVGNNSSAALMFQDQRAATENLAGLALSPAVDSAAILDPRGVPLAGYRRAGAAPPEV</sequence>
<organism evidence="3 4">
    <name type="scientific">Duganella vulcania</name>
    <dbReference type="NCBI Taxonomy" id="2692166"/>
    <lineage>
        <taxon>Bacteria</taxon>
        <taxon>Pseudomonadati</taxon>
        <taxon>Pseudomonadota</taxon>
        <taxon>Betaproteobacteria</taxon>
        <taxon>Burkholderiales</taxon>
        <taxon>Oxalobacteraceae</taxon>
        <taxon>Telluria group</taxon>
        <taxon>Duganella</taxon>
    </lineage>
</organism>
<accession>A0A845HWF4</accession>
<name>A0A845HWF4_9BURK</name>
<evidence type="ECO:0000259" key="2">
    <source>
        <dbReference type="Pfam" id="PF17152"/>
    </source>
</evidence>
<dbReference type="InterPro" id="IPR033417">
    <property type="entry name" value="CHASE8"/>
</dbReference>
<evidence type="ECO:0000313" key="3">
    <source>
        <dbReference type="EMBL" id="MYN21104.1"/>
    </source>
</evidence>
<gene>
    <name evidence="3" type="ORF">GTP81_30650</name>
</gene>
<dbReference type="Proteomes" id="UP000484875">
    <property type="component" value="Unassembled WGS sequence"/>
</dbReference>
<evidence type="ECO:0000256" key="1">
    <source>
        <dbReference type="SAM" id="Phobius"/>
    </source>
</evidence>
<keyword evidence="1" id="KW-0812">Transmembrane</keyword>
<comment type="caution">
    <text evidence="3">The sequence shown here is derived from an EMBL/GenBank/DDBJ whole genome shotgun (WGS) entry which is preliminary data.</text>
</comment>
<dbReference type="AlphaFoldDB" id="A0A845HWF4"/>
<dbReference type="EMBL" id="WWCV01000130">
    <property type="protein sequence ID" value="MYN21104.1"/>
    <property type="molecule type" value="Genomic_DNA"/>
</dbReference>
<keyword evidence="1" id="KW-1133">Transmembrane helix</keyword>
<protein>
    <submittedName>
        <fullName evidence="3">GGDEF-domain containing protein</fullName>
    </submittedName>
</protein>
<evidence type="ECO:0000313" key="4">
    <source>
        <dbReference type="Proteomes" id="UP000484875"/>
    </source>
</evidence>
<dbReference type="RefSeq" id="WP_308937216.1">
    <property type="nucleotide sequence ID" value="NZ_WWCV01000130.1"/>
</dbReference>
<keyword evidence="1" id="KW-0472">Membrane</keyword>
<reference evidence="3 4" key="1">
    <citation type="submission" date="2019-12" db="EMBL/GenBank/DDBJ databases">
        <title>Novel species isolated from a subtropical stream in China.</title>
        <authorList>
            <person name="Lu H."/>
        </authorList>
    </citation>
    <scope>NUCLEOTIDE SEQUENCE [LARGE SCALE GENOMIC DNA]</scope>
    <source>
        <strain evidence="3 4">FT107W</strain>
    </source>
</reference>
<proteinExistence type="predicted"/>
<feature type="transmembrane region" description="Helical" evidence="1">
    <location>
        <begin position="22"/>
        <end position="48"/>
    </location>
</feature>